<feature type="transmembrane region" description="Helical" evidence="1">
    <location>
        <begin position="124"/>
        <end position="145"/>
    </location>
</feature>
<name>A0A0H2S799_9AGAM</name>
<feature type="transmembrane region" description="Helical" evidence="1">
    <location>
        <begin position="91"/>
        <end position="112"/>
    </location>
</feature>
<evidence type="ECO:0000313" key="4">
    <source>
        <dbReference type="Proteomes" id="UP000053477"/>
    </source>
</evidence>
<keyword evidence="4" id="KW-1185">Reference proteome</keyword>
<accession>A0A0H2S799</accession>
<dbReference type="AlphaFoldDB" id="A0A0H2S799"/>
<protein>
    <recommendedName>
        <fullName evidence="2">DUF6533 domain-containing protein</fullName>
    </recommendedName>
</protein>
<feature type="transmembrane region" description="Helical" evidence="1">
    <location>
        <begin position="58"/>
        <end position="79"/>
    </location>
</feature>
<sequence length="313" mass="35249">MLDILEVVQEATIVKGVHDVNGQPSVVITYTLLIYDIIQNLEDEVTYVWSHKGYIGNALYFATRYLALIDMTVLSTYFFKPSLSANTCKTLHITYAYFIVFVTVIAEIILILRTWAIWHKSKVILRYLIAYSKVLIIGGVANVQLSLNGYHYQTSPLPRFLPCYAVAAGFRVYIDYAIVLVMDLNVLILTALRAFSQRQREPPNTYILSGWLLVPTLSLCMFDRERGTIGSIAGTLFKTLYYFLFLEPERVIHSVFSAHLIRNVRKVVDADPEYSTSSALATSRLGGLEFAVNCQASTTPESTTTQILSEVQA</sequence>
<reference evidence="3 4" key="1">
    <citation type="submission" date="2015-04" db="EMBL/GenBank/DDBJ databases">
        <title>Complete genome sequence of Schizopora paradoxa KUC8140, a cosmopolitan wood degrader in East Asia.</title>
        <authorList>
            <consortium name="DOE Joint Genome Institute"/>
            <person name="Min B."/>
            <person name="Park H."/>
            <person name="Jang Y."/>
            <person name="Kim J.-J."/>
            <person name="Kim K.H."/>
            <person name="Pangilinan J."/>
            <person name="Lipzen A."/>
            <person name="Riley R."/>
            <person name="Grigoriev I.V."/>
            <person name="Spatafora J.W."/>
            <person name="Choi I.-G."/>
        </authorList>
    </citation>
    <scope>NUCLEOTIDE SEQUENCE [LARGE SCALE GENOMIC DNA]</scope>
    <source>
        <strain evidence="3 4">KUC8140</strain>
    </source>
</reference>
<dbReference type="EMBL" id="KQ085972">
    <property type="protein sequence ID" value="KLO12726.1"/>
    <property type="molecule type" value="Genomic_DNA"/>
</dbReference>
<keyword evidence="1" id="KW-1133">Transmembrane helix</keyword>
<proteinExistence type="predicted"/>
<evidence type="ECO:0000259" key="2">
    <source>
        <dbReference type="Pfam" id="PF20151"/>
    </source>
</evidence>
<dbReference type="Proteomes" id="UP000053477">
    <property type="component" value="Unassembled WGS sequence"/>
</dbReference>
<organism evidence="3 4">
    <name type="scientific">Schizopora paradoxa</name>
    <dbReference type="NCBI Taxonomy" id="27342"/>
    <lineage>
        <taxon>Eukaryota</taxon>
        <taxon>Fungi</taxon>
        <taxon>Dikarya</taxon>
        <taxon>Basidiomycota</taxon>
        <taxon>Agaricomycotina</taxon>
        <taxon>Agaricomycetes</taxon>
        <taxon>Hymenochaetales</taxon>
        <taxon>Schizoporaceae</taxon>
        <taxon>Schizopora</taxon>
    </lineage>
</organism>
<gene>
    <name evidence="3" type="ORF">SCHPADRAFT_941002</name>
</gene>
<keyword evidence="1" id="KW-0812">Transmembrane</keyword>
<feature type="domain" description="DUF6533" evidence="2">
    <location>
        <begin position="27"/>
        <end position="69"/>
    </location>
</feature>
<keyword evidence="1" id="KW-0472">Membrane</keyword>
<evidence type="ECO:0000256" key="1">
    <source>
        <dbReference type="SAM" id="Phobius"/>
    </source>
</evidence>
<dbReference type="InParanoid" id="A0A0H2S799"/>
<dbReference type="Pfam" id="PF20151">
    <property type="entry name" value="DUF6533"/>
    <property type="match status" value="1"/>
</dbReference>
<dbReference type="InterPro" id="IPR045340">
    <property type="entry name" value="DUF6533"/>
</dbReference>
<dbReference type="OrthoDB" id="3350812at2759"/>
<evidence type="ECO:0000313" key="3">
    <source>
        <dbReference type="EMBL" id="KLO12726.1"/>
    </source>
</evidence>
<feature type="transmembrane region" description="Helical" evidence="1">
    <location>
        <begin position="165"/>
        <end position="192"/>
    </location>
</feature>